<dbReference type="Gene3D" id="1.10.510.10">
    <property type="entry name" value="Transferase(Phosphotransferase) domain 1"/>
    <property type="match status" value="1"/>
</dbReference>
<feature type="region of interest" description="Disordered" evidence="4">
    <location>
        <begin position="1"/>
        <end position="241"/>
    </location>
</feature>
<dbReference type="InterPro" id="IPR011009">
    <property type="entry name" value="Kinase-like_dom_sf"/>
</dbReference>
<dbReference type="PROSITE" id="PS50011">
    <property type="entry name" value="PROTEIN_KINASE_DOM"/>
    <property type="match status" value="1"/>
</dbReference>
<dbReference type="InterPro" id="IPR008271">
    <property type="entry name" value="Ser/Thr_kinase_AS"/>
</dbReference>
<dbReference type="GO" id="GO:0005634">
    <property type="term" value="C:nucleus"/>
    <property type="evidence" value="ECO:0007669"/>
    <property type="project" value="TreeGrafter"/>
</dbReference>
<dbReference type="PROSITE" id="PS00108">
    <property type="entry name" value="PROTEIN_KINASE_ST"/>
    <property type="match status" value="1"/>
</dbReference>
<dbReference type="Pfam" id="PF00069">
    <property type="entry name" value="Pkinase"/>
    <property type="match status" value="1"/>
</dbReference>
<dbReference type="GO" id="GO:0004672">
    <property type="term" value="F:protein kinase activity"/>
    <property type="evidence" value="ECO:0007669"/>
    <property type="project" value="InterPro"/>
</dbReference>
<dbReference type="SMART" id="SM00220">
    <property type="entry name" value="S_TKc"/>
    <property type="match status" value="1"/>
</dbReference>
<proteinExistence type="predicted"/>
<evidence type="ECO:0000256" key="2">
    <source>
        <dbReference type="ARBA" id="ARBA00022840"/>
    </source>
</evidence>
<feature type="binding site" evidence="3">
    <location>
        <position position="312"/>
    </location>
    <ligand>
        <name>ATP</name>
        <dbReference type="ChEBI" id="CHEBI:30616"/>
    </ligand>
</feature>
<evidence type="ECO:0000313" key="6">
    <source>
        <dbReference type="EMBL" id="KAF4311975.1"/>
    </source>
</evidence>
<dbReference type="InterPro" id="IPR000719">
    <property type="entry name" value="Prot_kinase_dom"/>
</dbReference>
<keyword evidence="1 3" id="KW-0547">Nucleotide-binding</keyword>
<evidence type="ECO:0000256" key="1">
    <source>
        <dbReference type="ARBA" id="ARBA00022741"/>
    </source>
</evidence>
<dbReference type="EMBL" id="WWBZ02000007">
    <property type="protein sequence ID" value="KAF4311975.1"/>
    <property type="molecule type" value="Genomic_DNA"/>
</dbReference>
<accession>A0A8H4J2A8</accession>
<feature type="compositionally biased region" description="Polar residues" evidence="4">
    <location>
        <begin position="1"/>
        <end position="10"/>
    </location>
</feature>
<keyword evidence="2 3" id="KW-0067">ATP-binding</keyword>
<evidence type="ECO:0000313" key="7">
    <source>
        <dbReference type="Proteomes" id="UP000572817"/>
    </source>
</evidence>
<comment type="caution">
    <text evidence="6">The sequence shown here is derived from an EMBL/GenBank/DDBJ whole genome shotgun (WGS) entry which is preliminary data.</text>
</comment>
<evidence type="ECO:0000256" key="4">
    <source>
        <dbReference type="SAM" id="MobiDB-lite"/>
    </source>
</evidence>
<reference evidence="6" key="1">
    <citation type="submission" date="2020-04" db="EMBL/GenBank/DDBJ databases">
        <title>Genome Assembly and Annotation of Botryosphaeria dothidea sdau 11-99, a Latent Pathogen of Apple Fruit Ring Rot in China.</title>
        <authorList>
            <person name="Yu C."/>
            <person name="Diao Y."/>
            <person name="Lu Q."/>
            <person name="Zhao J."/>
            <person name="Cui S."/>
            <person name="Peng C."/>
            <person name="He B."/>
            <person name="Liu H."/>
        </authorList>
    </citation>
    <scope>NUCLEOTIDE SEQUENCE [LARGE SCALE GENOMIC DNA]</scope>
    <source>
        <strain evidence="6">Sdau11-99</strain>
    </source>
</reference>
<evidence type="ECO:0000256" key="3">
    <source>
        <dbReference type="PROSITE-ProRule" id="PRU10141"/>
    </source>
</evidence>
<sequence>MASQLATSLPPSAASFPSHYNNIPLPDDDGSNNESGSDNAEPITPNSDTHPASFSTASLEPANSKPQMAAATLTATHPLVGRDAIPQRGGFKKLGNIVRKIKRTDTKRADEDSTTETTSFPEMTPSIREKGLPPPPIRTRLGSWSRSARSSPKSSLSNSPPSPRSPTIVFEEQKKPSHSMEGSEFGRPRQANTFGPFMSKADKFGPASRLGRKTRSASTESVPRTLSQHHDTTLPMSQPAGRAIEGTGLKARRLSTCLPDEFFVDYCELDKEYKSTSAIPFRRGRKLGDGATAEVRLMCRRGGASDEIYAVKEFRAKEKDESEDDYVKKIKSEYSIAKSLHHPNIVETVRLCTHNDRWNHVMEFCNHGELYDLAKKGMFIPPQFGGYYKAADRLCFFKQLCRGVCYLHEHGIAHRDIKLENLLLDSEGHLKITDFGVSEVFSGEHPGMRAAGGECGVDMGEVRLCKPGICGSRPYIAPEVIQKKGLYDPRAIDVWSCAIALFYLSNQSPWAAADPDNDVKYAAYLRNWEDWLSRHPDGEFTDNEKDGFPKTSPAFQGLDNPGIKKLMIKMLHPNPERRITMREVLETPTMRAIECCTPESYDDPATNIAVDASCKKGCKAARQALVVKKHNHIPPKESKIPKVLQHRFDMGHGWS</sequence>
<feature type="compositionally biased region" description="Low complexity" evidence="4">
    <location>
        <begin position="143"/>
        <end position="159"/>
    </location>
</feature>
<dbReference type="PANTHER" id="PTHR24345">
    <property type="entry name" value="SERINE/THREONINE-PROTEIN KINASE PLK"/>
    <property type="match status" value="1"/>
</dbReference>
<gene>
    <name evidence="6" type="ORF">GTA08_BOTSDO12121</name>
</gene>
<feature type="compositionally biased region" description="Polar residues" evidence="4">
    <location>
        <begin position="216"/>
        <end position="226"/>
    </location>
</feature>
<protein>
    <recommendedName>
        <fullName evidence="5">Protein kinase domain-containing protein</fullName>
    </recommendedName>
</protein>
<dbReference type="AlphaFoldDB" id="A0A8H4J2A8"/>
<dbReference type="GO" id="GO:0005524">
    <property type="term" value="F:ATP binding"/>
    <property type="evidence" value="ECO:0007669"/>
    <property type="project" value="UniProtKB-UniRule"/>
</dbReference>
<dbReference type="Proteomes" id="UP000572817">
    <property type="component" value="Unassembled WGS sequence"/>
</dbReference>
<feature type="compositionally biased region" description="Polar residues" evidence="4">
    <location>
        <begin position="44"/>
        <end position="58"/>
    </location>
</feature>
<name>A0A8H4J2A8_9PEZI</name>
<keyword evidence="7" id="KW-1185">Reference proteome</keyword>
<dbReference type="InterPro" id="IPR017441">
    <property type="entry name" value="Protein_kinase_ATP_BS"/>
</dbReference>
<feature type="domain" description="Protein kinase" evidence="5">
    <location>
        <begin position="281"/>
        <end position="590"/>
    </location>
</feature>
<dbReference type="SUPFAM" id="SSF56112">
    <property type="entry name" value="Protein kinase-like (PK-like)"/>
    <property type="match status" value="1"/>
</dbReference>
<evidence type="ECO:0000259" key="5">
    <source>
        <dbReference type="PROSITE" id="PS50011"/>
    </source>
</evidence>
<dbReference type="OrthoDB" id="4062651at2759"/>
<dbReference type="PROSITE" id="PS00107">
    <property type="entry name" value="PROTEIN_KINASE_ATP"/>
    <property type="match status" value="1"/>
</dbReference>
<organism evidence="6 7">
    <name type="scientific">Botryosphaeria dothidea</name>
    <dbReference type="NCBI Taxonomy" id="55169"/>
    <lineage>
        <taxon>Eukaryota</taxon>
        <taxon>Fungi</taxon>
        <taxon>Dikarya</taxon>
        <taxon>Ascomycota</taxon>
        <taxon>Pezizomycotina</taxon>
        <taxon>Dothideomycetes</taxon>
        <taxon>Dothideomycetes incertae sedis</taxon>
        <taxon>Botryosphaeriales</taxon>
        <taxon>Botryosphaeriaceae</taxon>
        <taxon>Botryosphaeria</taxon>
    </lineage>
</organism>